<gene>
    <name evidence="3" type="ORF">K4A83_14620</name>
</gene>
<dbReference type="EMBL" id="JAIHOM010000074">
    <property type="protein sequence ID" value="MCW6037498.1"/>
    <property type="molecule type" value="Genomic_DNA"/>
</dbReference>
<dbReference type="InterPro" id="IPR008024">
    <property type="entry name" value="YiaAB"/>
</dbReference>
<evidence type="ECO:0000256" key="1">
    <source>
        <dbReference type="SAM" id="Phobius"/>
    </source>
</evidence>
<evidence type="ECO:0000313" key="4">
    <source>
        <dbReference type="Proteomes" id="UP001526426"/>
    </source>
</evidence>
<reference evidence="3 4" key="1">
    <citation type="submission" date="2021-08" db="EMBL/GenBank/DDBJ databases">
        <title>Draft genome sequence of Spirulina subsalsa with high tolerance to salinity and hype-accumulation of phycocyanin.</title>
        <authorList>
            <person name="Pei H."/>
            <person name="Jiang L."/>
        </authorList>
    </citation>
    <scope>NUCLEOTIDE SEQUENCE [LARGE SCALE GENOMIC DNA]</scope>
    <source>
        <strain evidence="3 4">FACHB-351</strain>
    </source>
</reference>
<dbReference type="Proteomes" id="UP001526426">
    <property type="component" value="Unassembled WGS sequence"/>
</dbReference>
<keyword evidence="4" id="KW-1185">Reference proteome</keyword>
<dbReference type="PANTHER" id="PTHR37290">
    <property type="entry name" value="INNER MEMBRANE PROTEIN YIAA-RELATED"/>
    <property type="match status" value="1"/>
</dbReference>
<accession>A0ABT3L7K0</accession>
<protein>
    <recommendedName>
        <fullName evidence="2">YiaAB two helix domain-containing protein</fullName>
    </recommendedName>
</protein>
<dbReference type="InterPro" id="IPR038972">
    <property type="entry name" value="YiaA-like"/>
</dbReference>
<keyword evidence="1" id="KW-0472">Membrane</keyword>
<proteinExistence type="predicted"/>
<dbReference type="Pfam" id="PF05360">
    <property type="entry name" value="YiaAB"/>
    <property type="match status" value="1"/>
</dbReference>
<organism evidence="3 4">
    <name type="scientific">Spirulina subsalsa FACHB-351</name>
    <dbReference type="NCBI Taxonomy" id="234711"/>
    <lineage>
        <taxon>Bacteria</taxon>
        <taxon>Bacillati</taxon>
        <taxon>Cyanobacteriota</taxon>
        <taxon>Cyanophyceae</taxon>
        <taxon>Spirulinales</taxon>
        <taxon>Spirulinaceae</taxon>
        <taxon>Spirulina</taxon>
    </lineage>
</organism>
<keyword evidence="1" id="KW-0812">Transmembrane</keyword>
<feature type="domain" description="YiaAB two helix" evidence="2">
    <location>
        <begin position="14"/>
        <end position="66"/>
    </location>
</feature>
<name>A0ABT3L7K0_9CYAN</name>
<feature type="transmembrane region" description="Helical" evidence="1">
    <location>
        <begin position="40"/>
        <end position="61"/>
    </location>
</feature>
<comment type="caution">
    <text evidence="3">The sequence shown here is derived from an EMBL/GenBank/DDBJ whole genome shotgun (WGS) entry which is preliminary data.</text>
</comment>
<sequence length="94" mass="10536">MAKELTQQDHSNAWIIQTWAAFIISVSAMGIGILNLPVDSWTKGFMGMGLAFTVGSTISLSKTTRDIHESKRIYSRLDEARIERLLAEHDGIMR</sequence>
<dbReference type="RefSeq" id="WP_265265355.1">
    <property type="nucleotide sequence ID" value="NZ_JAIHOM010000074.1"/>
</dbReference>
<evidence type="ECO:0000259" key="2">
    <source>
        <dbReference type="Pfam" id="PF05360"/>
    </source>
</evidence>
<feature type="transmembrane region" description="Helical" evidence="1">
    <location>
        <begin position="12"/>
        <end position="34"/>
    </location>
</feature>
<keyword evidence="1" id="KW-1133">Transmembrane helix</keyword>
<dbReference type="PANTHER" id="PTHR37290:SF1">
    <property type="entry name" value="INNER MEMBRANE PROTEIN YIAA"/>
    <property type="match status" value="1"/>
</dbReference>
<evidence type="ECO:0000313" key="3">
    <source>
        <dbReference type="EMBL" id="MCW6037498.1"/>
    </source>
</evidence>